<keyword evidence="1" id="KW-0813">Transport</keyword>
<keyword evidence="1" id="KW-0406">Ion transport</keyword>
<feature type="transmembrane region" description="Helical" evidence="2">
    <location>
        <begin position="317"/>
        <end position="334"/>
    </location>
</feature>
<dbReference type="InterPro" id="IPR014710">
    <property type="entry name" value="RmlC-like_jellyroll"/>
</dbReference>
<feature type="transmembrane region" description="Helical" evidence="2">
    <location>
        <begin position="377"/>
        <end position="402"/>
    </location>
</feature>
<comment type="caution">
    <text evidence="4">The sequence shown here is derived from an EMBL/GenBank/DDBJ whole genome shotgun (WGS) entry which is preliminary data.</text>
</comment>
<name>A0A1D2NHH1_ORCCI</name>
<dbReference type="SUPFAM" id="SSF51206">
    <property type="entry name" value="cAMP-binding domain-like"/>
    <property type="match status" value="1"/>
</dbReference>
<dbReference type="PANTHER" id="PTHR45638:SF11">
    <property type="entry name" value="CYCLIC NUCLEOTIDE-GATED CATION CHANNEL SUBUNIT A"/>
    <property type="match status" value="1"/>
</dbReference>
<dbReference type="Pfam" id="PF00027">
    <property type="entry name" value="cNMP_binding"/>
    <property type="match status" value="1"/>
</dbReference>
<evidence type="ECO:0000256" key="1">
    <source>
        <dbReference type="ARBA" id="ARBA00023286"/>
    </source>
</evidence>
<keyword evidence="1" id="KW-0407">Ion channel</keyword>
<keyword evidence="2" id="KW-1133">Transmembrane helix</keyword>
<evidence type="ECO:0000256" key="2">
    <source>
        <dbReference type="SAM" id="Phobius"/>
    </source>
</evidence>
<evidence type="ECO:0000259" key="3">
    <source>
        <dbReference type="PROSITE" id="PS50042"/>
    </source>
</evidence>
<feature type="transmembrane region" description="Helical" evidence="2">
    <location>
        <begin position="242"/>
        <end position="260"/>
    </location>
</feature>
<dbReference type="Gene3D" id="2.60.120.10">
    <property type="entry name" value="Jelly Rolls"/>
    <property type="match status" value="1"/>
</dbReference>
<sequence length="408" mass="47588">VLSDDEKHVIVTIRSGSVIGEVHLLQPYPHLTTVRCGSDCDILVLTRKHFRRVLNTYPQYIPTLEQTLETRLEETGLLLALAEKHNTYHKVFRALREMHNNEDTGFHDQDLDHHSFENVMKVLEPHAAYEDGNSLRTSEDLDGLNVTQEMEERLLHRSTVINKAQPRYEELVQAALAAIEADVTRAGSLALDLEIHVPPLFVSAPEAAIHVTLGFNHQKDSENIFVKLGKCLKDPRKGNGHMLWKFIVSVCALLAFWYYLYQFAFRDLAHVKFDYYMHLTDLIFLSNCIYDMMQIVVTPQRSFESAKDIAMYRFRSFYFYLRIFSWLPFEYLSARLVGYGRSLSPWFYFSKFNRLVEVHLVFRFLSEFETRSNISPTLLFIGKYVLGLFFVSHIFTVIYMFVLRDINS</sequence>
<keyword evidence="5" id="KW-1185">Reference proteome</keyword>
<keyword evidence="2" id="KW-0812">Transmembrane</keyword>
<dbReference type="PROSITE" id="PS50042">
    <property type="entry name" value="CNMP_BINDING_3"/>
    <property type="match status" value="1"/>
</dbReference>
<keyword evidence="2" id="KW-0472">Membrane</keyword>
<dbReference type="PANTHER" id="PTHR45638">
    <property type="entry name" value="CYCLIC NUCLEOTIDE-GATED CATION CHANNEL SUBUNIT A"/>
    <property type="match status" value="1"/>
</dbReference>
<dbReference type="InterPro" id="IPR000595">
    <property type="entry name" value="cNMP-bd_dom"/>
</dbReference>
<dbReference type="GO" id="GO:0005221">
    <property type="term" value="F:intracellularly cyclic nucleotide-activated monoatomic cation channel activity"/>
    <property type="evidence" value="ECO:0007669"/>
    <property type="project" value="InterPro"/>
</dbReference>
<feature type="non-terminal residue" evidence="4">
    <location>
        <position position="1"/>
    </location>
</feature>
<feature type="domain" description="Cyclic nucleotide-binding" evidence="3">
    <location>
        <begin position="1"/>
        <end position="54"/>
    </location>
</feature>
<dbReference type="AlphaFoldDB" id="A0A1D2NHH1"/>
<reference evidence="4 5" key="1">
    <citation type="journal article" date="2016" name="Genome Biol. Evol.">
        <title>Gene Family Evolution Reflects Adaptation to Soil Environmental Stressors in the Genome of the Collembolan Orchesella cincta.</title>
        <authorList>
            <person name="Faddeeva-Vakhrusheva A."/>
            <person name="Derks M.F."/>
            <person name="Anvar S.Y."/>
            <person name="Agamennone V."/>
            <person name="Suring W."/>
            <person name="Smit S."/>
            <person name="van Straalen N.M."/>
            <person name="Roelofs D."/>
        </authorList>
    </citation>
    <scope>NUCLEOTIDE SEQUENCE [LARGE SCALE GENOMIC DNA]</scope>
    <source>
        <tissue evidence="4">Mixed pool</tissue>
    </source>
</reference>
<dbReference type="GO" id="GO:0044877">
    <property type="term" value="F:protein-containing complex binding"/>
    <property type="evidence" value="ECO:0007669"/>
    <property type="project" value="TreeGrafter"/>
</dbReference>
<dbReference type="EMBL" id="LJIJ01000037">
    <property type="protein sequence ID" value="ODN04710.1"/>
    <property type="molecule type" value="Genomic_DNA"/>
</dbReference>
<dbReference type="InterPro" id="IPR050866">
    <property type="entry name" value="CNG_cation_channel"/>
</dbReference>
<evidence type="ECO:0000313" key="4">
    <source>
        <dbReference type="EMBL" id="ODN04710.1"/>
    </source>
</evidence>
<accession>A0A1D2NHH1</accession>
<dbReference type="CDD" id="cd00038">
    <property type="entry name" value="CAP_ED"/>
    <property type="match status" value="1"/>
</dbReference>
<keyword evidence="1" id="KW-1071">Ligand-gated ion channel</keyword>
<feature type="transmembrane region" description="Helical" evidence="2">
    <location>
        <begin position="275"/>
        <end position="297"/>
    </location>
</feature>
<gene>
    <name evidence="4" type="ORF">Ocin01_01965</name>
</gene>
<protein>
    <submittedName>
        <fullName evidence="4">cGMP-gated cation channel alpha-1</fullName>
    </submittedName>
</protein>
<dbReference type="InterPro" id="IPR018490">
    <property type="entry name" value="cNMP-bd_dom_sf"/>
</dbReference>
<evidence type="ECO:0000313" key="5">
    <source>
        <dbReference type="Proteomes" id="UP000094527"/>
    </source>
</evidence>
<dbReference type="Proteomes" id="UP000094527">
    <property type="component" value="Unassembled WGS sequence"/>
</dbReference>
<proteinExistence type="predicted"/>
<organism evidence="4 5">
    <name type="scientific">Orchesella cincta</name>
    <name type="common">Springtail</name>
    <name type="synonym">Podura cincta</name>
    <dbReference type="NCBI Taxonomy" id="48709"/>
    <lineage>
        <taxon>Eukaryota</taxon>
        <taxon>Metazoa</taxon>
        <taxon>Ecdysozoa</taxon>
        <taxon>Arthropoda</taxon>
        <taxon>Hexapoda</taxon>
        <taxon>Collembola</taxon>
        <taxon>Entomobryomorpha</taxon>
        <taxon>Entomobryoidea</taxon>
        <taxon>Orchesellidae</taxon>
        <taxon>Orchesellinae</taxon>
        <taxon>Orchesella</taxon>
    </lineage>
</organism>